<dbReference type="GO" id="GO:0005829">
    <property type="term" value="C:cytosol"/>
    <property type="evidence" value="ECO:0007669"/>
    <property type="project" value="TreeGrafter"/>
</dbReference>
<reference evidence="2" key="1">
    <citation type="journal article" date="2008" name="Proc. Natl. Acad. Sci. U.S.A.">
        <title>Whole-genome comparison of disease and carriage strains provides insights into virulence evolution in Neisseria meningitidis.</title>
        <authorList>
            <person name="Schoen C."/>
            <person name="Blom J."/>
            <person name="Claus H."/>
            <person name="Schramm-Glueck A."/>
            <person name="Brandt P."/>
            <person name="Mueller T."/>
            <person name="Goesmann A."/>
            <person name="Joseph B."/>
            <person name="Konietzny S."/>
            <person name="Kurzai O."/>
            <person name="Schmitt C."/>
            <person name="Friedrich T."/>
            <person name="Linke B."/>
            <person name="Vogel U."/>
            <person name="Frosch M."/>
        </authorList>
    </citation>
    <scope>NUCLEOTIDE SEQUENCE</scope>
    <source>
        <strain evidence="2">Alpha153</strain>
    </source>
</reference>
<sequence>MTRNSQLLKVNAYLSTEKNGFPVIKKHERNHSPKIIRYDSNPTDVYFFGTCVLDLFMPEAGMDAIALIEQQGIRVHFPMAQSCCGQPAYSSGHPTEAFDVAKAQLDLFPENWPIVVPSGSCGGMMKHHWPTLFKGSEYEERAVDCAGRIIEFTHFLLAIGFKPEDKGEPLKVAVHTSCAARREMNVHLSGWQLIDGMENVERIVHDHESECCGFGGTFSVKQADISGAMVTDKVAALKETGATEIISADCGCMMNIGGKIAKDEPDMPRPKHIASFLLERTGGKA</sequence>
<evidence type="ECO:0000259" key="1">
    <source>
        <dbReference type="Pfam" id="PF02754"/>
    </source>
</evidence>
<dbReference type="PANTHER" id="PTHR30296:SF0">
    <property type="entry name" value="LACTATE UTILIZATION PROTEIN A"/>
    <property type="match status" value="1"/>
</dbReference>
<dbReference type="InterPro" id="IPR004017">
    <property type="entry name" value="Cys_rich_dom"/>
</dbReference>
<dbReference type="PANTHER" id="PTHR30296">
    <property type="entry name" value="UNCHARACTERIZED PROTEIN YKGE"/>
    <property type="match status" value="1"/>
</dbReference>
<gene>
    <name evidence="2" type="ORF">NME_0820</name>
</gene>
<dbReference type="AlphaFoldDB" id="C6SC05"/>
<proteinExistence type="predicted"/>
<evidence type="ECO:0000313" key="2">
    <source>
        <dbReference type="EMBL" id="CBA05503.1"/>
    </source>
</evidence>
<feature type="domain" description="Cysteine-rich" evidence="1">
    <location>
        <begin position="45"/>
        <end position="126"/>
    </location>
</feature>
<feature type="domain" description="Cysteine-rich" evidence="1">
    <location>
        <begin position="172"/>
        <end position="256"/>
    </location>
</feature>
<organism evidence="2">
    <name type="scientific">Neisseria meningitidis alpha153</name>
    <dbReference type="NCBI Taxonomy" id="663926"/>
    <lineage>
        <taxon>Bacteria</taxon>
        <taxon>Pseudomonadati</taxon>
        <taxon>Pseudomonadota</taxon>
        <taxon>Betaproteobacteria</taxon>
        <taxon>Neisseriales</taxon>
        <taxon>Neisseriaceae</taxon>
        <taxon>Neisseria</taxon>
    </lineage>
</organism>
<protein>
    <recommendedName>
        <fullName evidence="1">Cysteine-rich domain-containing protein</fullName>
    </recommendedName>
</protein>
<dbReference type="EMBL" id="AM889137">
    <property type="protein sequence ID" value="CBA05503.1"/>
    <property type="molecule type" value="Genomic_DNA"/>
</dbReference>
<accession>C6SC05</accession>
<dbReference type="Pfam" id="PF02754">
    <property type="entry name" value="CCG"/>
    <property type="match status" value="2"/>
</dbReference>
<name>C6SC05_NEIME</name>
<dbReference type="GO" id="GO:0016491">
    <property type="term" value="F:oxidoreductase activity"/>
    <property type="evidence" value="ECO:0007669"/>
    <property type="project" value="UniProtKB-ARBA"/>
</dbReference>